<sequence length="83" mass="9906">MKTIKKTISIPEEIYKEVQEFSENFSQIVKDALKEYLEKKKKEKILSMAGSLKAWEIKDGLEYEKEIREEDIKTQKARENSMY</sequence>
<proteinExistence type="predicted"/>
<evidence type="ECO:0000313" key="1">
    <source>
        <dbReference type="EMBL" id="SMP23056.1"/>
    </source>
</evidence>
<protein>
    <submittedName>
        <fullName evidence="1">Uncharacterized protein</fullName>
    </submittedName>
</protein>
<dbReference type="AlphaFoldDB" id="A0AA46AFT7"/>
<organism evidence="1 2">
    <name type="scientific">Venenivibrio stagnispumantis</name>
    <dbReference type="NCBI Taxonomy" id="407998"/>
    <lineage>
        <taxon>Bacteria</taxon>
        <taxon>Pseudomonadati</taxon>
        <taxon>Aquificota</taxon>
        <taxon>Aquificia</taxon>
        <taxon>Aquificales</taxon>
        <taxon>Hydrogenothermaceae</taxon>
        <taxon>Venenivibrio</taxon>
    </lineage>
</organism>
<dbReference type="RefSeq" id="WP_265134058.1">
    <property type="nucleotide sequence ID" value="NZ_FXTX01000028.1"/>
</dbReference>
<evidence type="ECO:0000313" key="2">
    <source>
        <dbReference type="Proteomes" id="UP001157947"/>
    </source>
</evidence>
<dbReference type="Proteomes" id="UP001157947">
    <property type="component" value="Unassembled WGS sequence"/>
</dbReference>
<keyword evidence="2" id="KW-1185">Reference proteome</keyword>
<dbReference type="EMBL" id="FXTX01000028">
    <property type="protein sequence ID" value="SMP23056.1"/>
    <property type="molecule type" value="Genomic_DNA"/>
</dbReference>
<accession>A0AA46AFT7</accession>
<comment type="caution">
    <text evidence="1">The sequence shown here is derived from an EMBL/GenBank/DDBJ whole genome shotgun (WGS) entry which is preliminary data.</text>
</comment>
<reference evidence="1" key="1">
    <citation type="submission" date="2017-05" db="EMBL/GenBank/DDBJ databases">
        <authorList>
            <person name="Varghese N."/>
            <person name="Submissions S."/>
        </authorList>
    </citation>
    <scope>NUCLEOTIDE SEQUENCE</scope>
    <source>
        <strain evidence="1">DSM 18763</strain>
    </source>
</reference>
<name>A0AA46AFT7_9AQUI</name>
<gene>
    <name evidence="1" type="ORF">SAMN06264868_1289</name>
</gene>